<evidence type="ECO:0000256" key="4">
    <source>
        <dbReference type="ARBA" id="ARBA00023125"/>
    </source>
</evidence>
<dbReference type="SUPFAM" id="SSF88946">
    <property type="entry name" value="Sigma2 domain of RNA polymerase sigma factors"/>
    <property type="match status" value="1"/>
</dbReference>
<dbReference type="GO" id="GO:0006352">
    <property type="term" value="P:DNA-templated transcription initiation"/>
    <property type="evidence" value="ECO:0007669"/>
    <property type="project" value="InterPro"/>
</dbReference>
<dbReference type="InterPro" id="IPR039425">
    <property type="entry name" value="RNA_pol_sigma-70-like"/>
</dbReference>
<dbReference type="InterPro" id="IPR013249">
    <property type="entry name" value="RNA_pol_sigma70_r4_t2"/>
</dbReference>
<dbReference type="Gene3D" id="1.10.10.10">
    <property type="entry name" value="Winged helix-like DNA-binding domain superfamily/Winged helix DNA-binding domain"/>
    <property type="match status" value="1"/>
</dbReference>
<evidence type="ECO:0000313" key="10">
    <source>
        <dbReference type="EMBL" id="GAG37531.1"/>
    </source>
</evidence>
<dbReference type="SUPFAM" id="SSF88659">
    <property type="entry name" value="Sigma3 and sigma4 domains of RNA polymerase sigma factors"/>
    <property type="match status" value="1"/>
</dbReference>
<evidence type="ECO:0000256" key="7">
    <source>
        <dbReference type="SAM" id="MobiDB-lite"/>
    </source>
</evidence>
<dbReference type="GO" id="GO:0003677">
    <property type="term" value="F:DNA binding"/>
    <property type="evidence" value="ECO:0007669"/>
    <property type="project" value="UniProtKB-KW"/>
</dbReference>
<keyword evidence="2" id="KW-0805">Transcription regulation</keyword>
<evidence type="ECO:0000259" key="8">
    <source>
        <dbReference type="Pfam" id="PF04542"/>
    </source>
</evidence>
<accession>X0YLG3</accession>
<evidence type="ECO:0000259" key="9">
    <source>
        <dbReference type="Pfam" id="PF08281"/>
    </source>
</evidence>
<dbReference type="Pfam" id="PF04542">
    <property type="entry name" value="Sigma70_r2"/>
    <property type="match status" value="1"/>
</dbReference>
<dbReference type="AlphaFoldDB" id="X0YLG3"/>
<evidence type="ECO:0000256" key="6">
    <source>
        <dbReference type="SAM" id="Coils"/>
    </source>
</evidence>
<dbReference type="EMBL" id="BARS01041928">
    <property type="protein sequence ID" value="GAG37531.1"/>
    <property type="molecule type" value="Genomic_DNA"/>
</dbReference>
<feature type="coiled-coil region" evidence="6">
    <location>
        <begin position="137"/>
        <end position="164"/>
    </location>
</feature>
<keyword evidence="4" id="KW-0238">DNA-binding</keyword>
<name>X0YLG3_9ZZZZ</name>
<dbReference type="Gene3D" id="1.10.1740.10">
    <property type="match status" value="1"/>
</dbReference>
<gene>
    <name evidence="10" type="ORF">S01H1_63678</name>
</gene>
<evidence type="ECO:0000256" key="1">
    <source>
        <dbReference type="ARBA" id="ARBA00010641"/>
    </source>
</evidence>
<proteinExistence type="inferred from homology"/>
<evidence type="ECO:0000256" key="2">
    <source>
        <dbReference type="ARBA" id="ARBA00023015"/>
    </source>
</evidence>
<feature type="domain" description="RNA polymerase sigma factor 70 region 4 type 2" evidence="9">
    <location>
        <begin position="145"/>
        <end position="175"/>
    </location>
</feature>
<evidence type="ECO:0000256" key="3">
    <source>
        <dbReference type="ARBA" id="ARBA00023082"/>
    </source>
</evidence>
<feature type="domain" description="RNA polymerase sigma-70 region 2" evidence="8">
    <location>
        <begin position="27"/>
        <end position="97"/>
    </location>
</feature>
<reference evidence="10" key="1">
    <citation type="journal article" date="2014" name="Front. Microbiol.">
        <title>High frequency of phylogenetically diverse reductive dehalogenase-homologous genes in deep subseafloor sedimentary metagenomes.</title>
        <authorList>
            <person name="Kawai M."/>
            <person name="Futagami T."/>
            <person name="Toyoda A."/>
            <person name="Takaki Y."/>
            <person name="Nishi S."/>
            <person name="Hori S."/>
            <person name="Arai W."/>
            <person name="Tsubouchi T."/>
            <person name="Morono Y."/>
            <person name="Uchiyama I."/>
            <person name="Ito T."/>
            <person name="Fujiyama A."/>
            <person name="Inagaki F."/>
            <person name="Takami H."/>
        </authorList>
    </citation>
    <scope>NUCLEOTIDE SEQUENCE</scope>
    <source>
        <strain evidence="10">Expedition CK06-06</strain>
    </source>
</reference>
<dbReference type="PANTHER" id="PTHR43133">
    <property type="entry name" value="RNA POLYMERASE ECF-TYPE SIGMA FACTO"/>
    <property type="match status" value="1"/>
</dbReference>
<dbReference type="Pfam" id="PF08281">
    <property type="entry name" value="Sigma70_r4_2"/>
    <property type="match status" value="1"/>
</dbReference>
<dbReference type="PANTHER" id="PTHR43133:SF8">
    <property type="entry name" value="RNA POLYMERASE SIGMA FACTOR HI_1459-RELATED"/>
    <property type="match status" value="1"/>
</dbReference>
<evidence type="ECO:0008006" key="11">
    <source>
        <dbReference type="Google" id="ProtNLM"/>
    </source>
</evidence>
<dbReference type="NCBIfam" id="TIGR02937">
    <property type="entry name" value="sigma70-ECF"/>
    <property type="match status" value="1"/>
</dbReference>
<organism evidence="10">
    <name type="scientific">marine sediment metagenome</name>
    <dbReference type="NCBI Taxonomy" id="412755"/>
    <lineage>
        <taxon>unclassified sequences</taxon>
        <taxon>metagenomes</taxon>
        <taxon>ecological metagenomes</taxon>
    </lineage>
</organism>
<evidence type="ECO:0000256" key="5">
    <source>
        <dbReference type="ARBA" id="ARBA00023163"/>
    </source>
</evidence>
<keyword evidence="5" id="KW-0804">Transcription</keyword>
<feature type="region of interest" description="Disordered" evidence="7">
    <location>
        <begin position="109"/>
        <end position="131"/>
    </location>
</feature>
<sequence length="176" mass="20113">MTYSCNHKTRQLVIQAKDGDKSALNQLYGAYAERVRWMVRLRIGKELRRKLDSMDVVQDALLHALGGMEDFTYENEGDFVRWLSRIAENVLRDNWDRLHAEKRDIRKEVPLGNGGRTADGRLPGVPEPVATTTPSVIMSRKEDLDKLEKAIDTLKAKYREVIVLTKIEGLGYQEIG</sequence>
<dbReference type="InterPro" id="IPR036388">
    <property type="entry name" value="WH-like_DNA-bd_sf"/>
</dbReference>
<dbReference type="GO" id="GO:0016987">
    <property type="term" value="F:sigma factor activity"/>
    <property type="evidence" value="ECO:0007669"/>
    <property type="project" value="UniProtKB-KW"/>
</dbReference>
<dbReference type="InterPro" id="IPR014284">
    <property type="entry name" value="RNA_pol_sigma-70_dom"/>
</dbReference>
<dbReference type="InterPro" id="IPR007627">
    <property type="entry name" value="RNA_pol_sigma70_r2"/>
</dbReference>
<protein>
    <recommendedName>
        <fullName evidence="11">RNA polymerase sigma-70 region 2 domain-containing protein</fullName>
    </recommendedName>
</protein>
<keyword evidence="3" id="KW-0731">Sigma factor</keyword>
<comment type="caution">
    <text evidence="10">The sequence shown here is derived from an EMBL/GenBank/DDBJ whole genome shotgun (WGS) entry which is preliminary data.</text>
</comment>
<dbReference type="InterPro" id="IPR013324">
    <property type="entry name" value="RNA_pol_sigma_r3/r4-like"/>
</dbReference>
<comment type="similarity">
    <text evidence="1">Belongs to the sigma-70 factor family. ECF subfamily.</text>
</comment>
<dbReference type="InterPro" id="IPR013325">
    <property type="entry name" value="RNA_pol_sigma_r2"/>
</dbReference>
<feature type="non-terminal residue" evidence="10">
    <location>
        <position position="176"/>
    </location>
</feature>
<keyword evidence="6" id="KW-0175">Coiled coil</keyword>